<evidence type="ECO:0000259" key="12">
    <source>
        <dbReference type="Pfam" id="PF01974"/>
    </source>
</evidence>
<keyword evidence="5 10" id="KW-0819">tRNA processing</keyword>
<comment type="similarity">
    <text evidence="2 10">Belongs to the tRNA-intron endonuclease family.</text>
</comment>
<keyword evidence="15" id="KW-1185">Reference proteome</keyword>
<feature type="active site" evidence="11">
    <location>
        <position position="247"/>
    </location>
</feature>
<name>E9FVZ2_DAPPU</name>
<proteinExistence type="inferred from homology"/>
<dbReference type="InterPro" id="IPR011856">
    <property type="entry name" value="tRNA_endonuc-like_dom_sf"/>
</dbReference>
<evidence type="ECO:0000256" key="2">
    <source>
        <dbReference type="ARBA" id="ARBA00008078"/>
    </source>
</evidence>
<dbReference type="PANTHER" id="PTHR13070">
    <property type="entry name" value="TRNA-SPLICING ENDONUCLEASE SUBUNIT SEN34-RELATED"/>
    <property type="match status" value="1"/>
</dbReference>
<evidence type="ECO:0000313" key="14">
    <source>
        <dbReference type="EMBL" id="EFX88635.1"/>
    </source>
</evidence>
<evidence type="ECO:0000256" key="5">
    <source>
        <dbReference type="ARBA" id="ARBA00022694"/>
    </source>
</evidence>
<dbReference type="OrthoDB" id="48041at2759"/>
<dbReference type="Pfam" id="PF26577">
    <property type="entry name" value="TSEN34_N"/>
    <property type="match status" value="1"/>
</dbReference>
<keyword evidence="4" id="KW-0507">mRNA processing</keyword>
<dbReference type="GO" id="GO:0000379">
    <property type="term" value="P:tRNA-type intron splice site recognition and cleavage"/>
    <property type="evidence" value="ECO:0000318"/>
    <property type="project" value="GO_Central"/>
</dbReference>
<comment type="subunit">
    <text evidence="8">tRNA splicing endonuclease is a heterotetramer composed of TSEN2, TSEN15, TSEN34/LENG5 and TSEN54. tRNA splicing endonuclease complex also contains proteins of the pre-mRNA 3'-end processing machinery such as CLP1, CPSF1, CPSF4 and CSTF2.</text>
</comment>
<comment type="function">
    <text evidence="10">Constitutes one of the two catalytic subunit of the tRNA-splicing endonuclease complex, a complex responsible for identification and cleavage of the splice sites in pre-tRNA. It cleaves pre-tRNA at the 5'- and 3'-splice sites to release the intron. The products are an intron and two tRNA half-molecules bearing 2',3'-cyclic phosphate and 5'-OH termini. There are no conserved sequences at the splice sites, but the intron is invariably located at the same site in the gene, placing the splice sites an invariant distance from the constant structural features of the tRNA body.</text>
</comment>
<dbReference type="EC" id="4.6.1.16" evidence="3 10"/>
<evidence type="ECO:0000256" key="7">
    <source>
        <dbReference type="ARBA" id="ARBA00023242"/>
    </source>
</evidence>
<dbReference type="eggNOG" id="KOG4133">
    <property type="taxonomic scope" value="Eukaryota"/>
</dbReference>
<dbReference type="InterPro" id="IPR036167">
    <property type="entry name" value="tRNA_intron_Endo_cat-like_sf"/>
</dbReference>
<dbReference type="SUPFAM" id="SSF53032">
    <property type="entry name" value="tRNA-intron endonuclease catalytic domain-like"/>
    <property type="match status" value="1"/>
</dbReference>
<dbReference type="InterPro" id="IPR016690">
    <property type="entry name" value="TSEN34"/>
</dbReference>
<dbReference type="Pfam" id="PF01974">
    <property type="entry name" value="tRNA_int_endo"/>
    <property type="match status" value="1"/>
</dbReference>
<evidence type="ECO:0000256" key="8">
    <source>
        <dbReference type="ARBA" id="ARBA00064779"/>
    </source>
</evidence>
<dbReference type="FunFam" id="3.40.1350.10:FF:000002">
    <property type="entry name" value="tRNA-splicing endonuclease subunit Sen34"/>
    <property type="match status" value="1"/>
</dbReference>
<evidence type="ECO:0000256" key="4">
    <source>
        <dbReference type="ARBA" id="ARBA00022664"/>
    </source>
</evidence>
<dbReference type="HOGENOM" id="CLU_049366_2_1_1"/>
<dbReference type="GO" id="GO:0006397">
    <property type="term" value="P:mRNA processing"/>
    <property type="evidence" value="ECO:0007669"/>
    <property type="project" value="UniProtKB-KW"/>
</dbReference>
<keyword evidence="7" id="KW-0539">Nucleus</keyword>
<evidence type="ECO:0000256" key="9">
    <source>
        <dbReference type="ARBA" id="ARBA00070870"/>
    </source>
</evidence>
<dbReference type="CDD" id="cd22363">
    <property type="entry name" value="tRNA-intron_lyase_C"/>
    <property type="match status" value="1"/>
</dbReference>
<evidence type="ECO:0000256" key="1">
    <source>
        <dbReference type="ARBA" id="ARBA00004604"/>
    </source>
</evidence>
<keyword evidence="6 10" id="KW-0456">Lyase</keyword>
<feature type="active site" evidence="11">
    <location>
        <position position="208"/>
    </location>
</feature>
<dbReference type="GO" id="GO:0003676">
    <property type="term" value="F:nucleic acid binding"/>
    <property type="evidence" value="ECO:0007669"/>
    <property type="project" value="InterPro"/>
</dbReference>
<dbReference type="InterPro" id="IPR059049">
    <property type="entry name" value="TSEN34_N"/>
</dbReference>
<evidence type="ECO:0000313" key="15">
    <source>
        <dbReference type="Proteomes" id="UP000000305"/>
    </source>
</evidence>
<dbReference type="GO" id="GO:0000213">
    <property type="term" value="F:tRNA-intron lyase activity"/>
    <property type="evidence" value="ECO:0000318"/>
    <property type="project" value="GO_Central"/>
</dbReference>
<dbReference type="OMA" id="TVAWCNP"/>
<evidence type="ECO:0000259" key="13">
    <source>
        <dbReference type="Pfam" id="PF26577"/>
    </source>
</evidence>
<feature type="domain" description="tRNA intron endonuclease catalytic" evidence="12">
    <location>
        <begin position="180"/>
        <end position="262"/>
    </location>
</feature>
<evidence type="ECO:0000256" key="3">
    <source>
        <dbReference type="ARBA" id="ARBA00012573"/>
    </source>
</evidence>
<dbReference type="STRING" id="6669.E9FVZ2"/>
<dbReference type="KEGG" id="dpx:DAPPUDRAFT_191173"/>
<dbReference type="PIRSF" id="PIRSF017250">
    <property type="entry name" value="tRNA_splic_SEN34"/>
    <property type="match status" value="1"/>
</dbReference>
<dbReference type="PANTHER" id="PTHR13070:SF0">
    <property type="entry name" value="TRNA-SPLICING ENDONUCLEASE SUBUNIT SEN34"/>
    <property type="match status" value="1"/>
</dbReference>
<comment type="subcellular location">
    <subcellularLocation>
        <location evidence="1">Nucleus</location>
        <location evidence="1">Nucleolus</location>
    </subcellularLocation>
</comment>
<dbReference type="Gene3D" id="3.40.1350.10">
    <property type="match status" value="1"/>
</dbReference>
<feature type="domain" description="TSEN34 N-terminal" evidence="13">
    <location>
        <begin position="4"/>
        <end position="72"/>
    </location>
</feature>
<dbReference type="PhylomeDB" id="E9FVZ2"/>
<sequence length="270" mass="31409">MKMIELCSCNGSFLVWNFEDVHRLRSEHRIVGNFIGCLPSLPRQDQMLGLPMELMIEEVYHLNSRGIVKLIEFKQLNLPAQGQNKEKIEEMHKASFADQEVIFKVERTKQLLQMADKIIEGKRRKMNGKTVDEKIALQEEIDKIPKMSKDLMMVQIFTRPHWTCQGESVLPLDFHVRPTLRCKVFSDLWEKGYYITSGEKFGGDFLVYPGDPLKFHSHFIAVCVEEHQMLTPWFLIQKGRLGTSVKKTVLMCSLDENDEVNYQSVNWNGK</sequence>
<protein>
    <recommendedName>
        <fullName evidence="9 10">tRNA-splicing endonuclease subunit Sen34</fullName>
        <ecNumber evidence="3 10">4.6.1.16</ecNumber>
    </recommendedName>
</protein>
<dbReference type="GO" id="GO:0005730">
    <property type="term" value="C:nucleolus"/>
    <property type="evidence" value="ECO:0007669"/>
    <property type="project" value="UniProtKB-SubCell"/>
</dbReference>
<dbReference type="EMBL" id="GL732525">
    <property type="protein sequence ID" value="EFX88635.1"/>
    <property type="molecule type" value="Genomic_DNA"/>
</dbReference>
<gene>
    <name evidence="14" type="ORF">DAPPUDRAFT_191173</name>
</gene>
<dbReference type="InParanoid" id="E9FVZ2"/>
<reference evidence="14 15" key="1">
    <citation type="journal article" date="2011" name="Science">
        <title>The ecoresponsive genome of Daphnia pulex.</title>
        <authorList>
            <person name="Colbourne J.K."/>
            <person name="Pfrender M.E."/>
            <person name="Gilbert D."/>
            <person name="Thomas W.K."/>
            <person name="Tucker A."/>
            <person name="Oakley T.H."/>
            <person name="Tokishita S."/>
            <person name="Aerts A."/>
            <person name="Arnold G.J."/>
            <person name="Basu M.K."/>
            <person name="Bauer D.J."/>
            <person name="Caceres C.E."/>
            <person name="Carmel L."/>
            <person name="Casola C."/>
            <person name="Choi J.H."/>
            <person name="Detter J.C."/>
            <person name="Dong Q."/>
            <person name="Dusheyko S."/>
            <person name="Eads B.D."/>
            <person name="Frohlich T."/>
            <person name="Geiler-Samerotte K.A."/>
            <person name="Gerlach D."/>
            <person name="Hatcher P."/>
            <person name="Jogdeo S."/>
            <person name="Krijgsveld J."/>
            <person name="Kriventseva E.V."/>
            <person name="Kultz D."/>
            <person name="Laforsch C."/>
            <person name="Lindquist E."/>
            <person name="Lopez J."/>
            <person name="Manak J.R."/>
            <person name="Muller J."/>
            <person name="Pangilinan J."/>
            <person name="Patwardhan R.P."/>
            <person name="Pitluck S."/>
            <person name="Pritham E.J."/>
            <person name="Rechtsteiner A."/>
            <person name="Rho M."/>
            <person name="Rogozin I.B."/>
            <person name="Sakarya O."/>
            <person name="Salamov A."/>
            <person name="Schaack S."/>
            <person name="Shapiro H."/>
            <person name="Shiga Y."/>
            <person name="Skalitzky C."/>
            <person name="Smith Z."/>
            <person name="Souvorov A."/>
            <person name="Sung W."/>
            <person name="Tang Z."/>
            <person name="Tsuchiya D."/>
            <person name="Tu H."/>
            <person name="Vos H."/>
            <person name="Wang M."/>
            <person name="Wolf Y.I."/>
            <person name="Yamagata H."/>
            <person name="Yamada T."/>
            <person name="Ye Y."/>
            <person name="Shaw J.R."/>
            <person name="Andrews J."/>
            <person name="Crease T.J."/>
            <person name="Tang H."/>
            <person name="Lucas S.M."/>
            <person name="Robertson H.M."/>
            <person name="Bork P."/>
            <person name="Koonin E.V."/>
            <person name="Zdobnov E.M."/>
            <person name="Grigoriev I.V."/>
            <person name="Lynch M."/>
            <person name="Boore J.L."/>
        </authorList>
    </citation>
    <scope>NUCLEOTIDE SEQUENCE [LARGE SCALE GENOMIC DNA]</scope>
</reference>
<accession>E9FVZ2</accession>
<evidence type="ECO:0000256" key="6">
    <source>
        <dbReference type="ARBA" id="ARBA00023239"/>
    </source>
</evidence>
<organism evidence="14 15">
    <name type="scientific">Daphnia pulex</name>
    <name type="common">Water flea</name>
    <dbReference type="NCBI Taxonomy" id="6669"/>
    <lineage>
        <taxon>Eukaryota</taxon>
        <taxon>Metazoa</taxon>
        <taxon>Ecdysozoa</taxon>
        <taxon>Arthropoda</taxon>
        <taxon>Crustacea</taxon>
        <taxon>Branchiopoda</taxon>
        <taxon>Diplostraca</taxon>
        <taxon>Cladocera</taxon>
        <taxon>Anomopoda</taxon>
        <taxon>Daphniidae</taxon>
        <taxon>Daphnia</taxon>
    </lineage>
</organism>
<feature type="active site" evidence="11">
    <location>
        <position position="216"/>
    </location>
</feature>
<dbReference type="GO" id="GO:0000214">
    <property type="term" value="C:tRNA-intron endonuclease complex"/>
    <property type="evidence" value="ECO:0007669"/>
    <property type="project" value="UniProtKB-UniRule"/>
</dbReference>
<evidence type="ECO:0000256" key="11">
    <source>
        <dbReference type="PIRSR" id="PIRSR017250-50"/>
    </source>
</evidence>
<dbReference type="Proteomes" id="UP000000305">
    <property type="component" value="Unassembled WGS sequence"/>
</dbReference>
<evidence type="ECO:0000256" key="10">
    <source>
        <dbReference type="PIRNR" id="PIRNR017250"/>
    </source>
</evidence>
<dbReference type="InterPro" id="IPR006677">
    <property type="entry name" value="tRNA_intron_Endonuc_cat-like"/>
</dbReference>
<dbReference type="AlphaFoldDB" id="E9FVZ2"/>